<keyword evidence="1" id="KW-0378">Hydrolase</keyword>
<dbReference type="Proteomes" id="UP001652264">
    <property type="component" value="Unassembled WGS sequence"/>
</dbReference>
<comment type="caution">
    <text evidence="1">The sequence shown here is derived from an EMBL/GenBank/DDBJ whole genome shotgun (WGS) entry which is preliminary data.</text>
</comment>
<evidence type="ECO:0000313" key="2">
    <source>
        <dbReference type="Proteomes" id="UP001652264"/>
    </source>
</evidence>
<dbReference type="InterPro" id="IPR023214">
    <property type="entry name" value="HAD_sf"/>
</dbReference>
<protein>
    <submittedName>
        <fullName evidence="1">HAD family hydrolase</fullName>
    </submittedName>
</protein>
<dbReference type="RefSeq" id="WP_141861635.1">
    <property type="nucleotide sequence ID" value="NZ_BMNV01000002.1"/>
</dbReference>
<organism evidence="1 2">
    <name type="scientific">Curtobacterium citreum</name>
    <dbReference type="NCBI Taxonomy" id="2036"/>
    <lineage>
        <taxon>Bacteria</taxon>
        <taxon>Bacillati</taxon>
        <taxon>Actinomycetota</taxon>
        <taxon>Actinomycetes</taxon>
        <taxon>Micrococcales</taxon>
        <taxon>Microbacteriaceae</taxon>
        <taxon>Curtobacterium</taxon>
    </lineage>
</organism>
<accession>A0ABT2HDD6</accession>
<dbReference type="SUPFAM" id="SSF56784">
    <property type="entry name" value="HAD-like"/>
    <property type="match status" value="1"/>
</dbReference>
<evidence type="ECO:0000313" key="1">
    <source>
        <dbReference type="EMBL" id="MCS6521267.1"/>
    </source>
</evidence>
<dbReference type="GeneID" id="95324184"/>
<reference evidence="1 2" key="1">
    <citation type="submission" date="2022-08" db="EMBL/GenBank/DDBJ databases">
        <title>Taxonomy of Curtobacterium flaccumfaciens.</title>
        <authorList>
            <person name="Osdaghi E."/>
            <person name="Taghavi S.M."/>
            <person name="Hamidizade M."/>
            <person name="Abachi H."/>
            <person name="Fazliarab A."/>
            <person name="Baeyen S."/>
            <person name="Portier P."/>
            <person name="Van Vaerenbergh J."/>
            <person name="Jacques M.-A."/>
        </authorList>
    </citation>
    <scope>NUCLEOTIDE SEQUENCE [LARGE SCALE GENOMIC DNA]</scope>
    <source>
        <strain evidence="1 2">LMG8786T</strain>
    </source>
</reference>
<gene>
    <name evidence="1" type="ORF">NYQ28_01645</name>
</gene>
<dbReference type="EMBL" id="JANVAD010000001">
    <property type="protein sequence ID" value="MCS6521267.1"/>
    <property type="molecule type" value="Genomic_DNA"/>
</dbReference>
<dbReference type="Gene3D" id="3.40.50.1000">
    <property type="entry name" value="HAD superfamily/HAD-like"/>
    <property type="match status" value="1"/>
</dbReference>
<sequence>MSAVVGFDLDRTLVYSAAALLLEGPDDQAPPLVVAEVYQGAPLSFMTRPAEDALAALAARATVVPVTTRTVAQYRRIRLPLPTDGWAVTTNGAVILHGGTPDADWAESLRSDIASSSAPLPEAEERFLGLLPTGALLRNHRAEELFVYAVVDRAALPDAALQDLVAALDLLGWVVSLQGRKLYAVPRAIRKERALAEVAARVGATTTVAAGDSLLDRDMLAWADVALRPAHGELHAVGWTAPHCTVTHAAGVRAGEEIVALAAAAVARA</sequence>
<dbReference type="PIRSF" id="PIRSF030802">
    <property type="entry name" value="UCP030802"/>
    <property type="match status" value="1"/>
</dbReference>
<dbReference type="InterPro" id="IPR024197">
    <property type="entry name" value="TPP-like"/>
</dbReference>
<dbReference type="InterPro" id="IPR036412">
    <property type="entry name" value="HAD-like_sf"/>
</dbReference>
<proteinExistence type="predicted"/>
<name>A0ABT2HDD6_9MICO</name>
<keyword evidence="2" id="KW-1185">Reference proteome</keyword>
<dbReference type="GO" id="GO:0016787">
    <property type="term" value="F:hydrolase activity"/>
    <property type="evidence" value="ECO:0007669"/>
    <property type="project" value="UniProtKB-KW"/>
</dbReference>